<gene>
    <name evidence="1" type="ORF">V6250_18970</name>
</gene>
<name>A0ACC6R9C3_9GAMM</name>
<comment type="caution">
    <text evidence="1">The sequence shown here is derived from an EMBL/GenBank/DDBJ whole genome shotgun (WGS) entry which is preliminary data.</text>
</comment>
<reference evidence="1" key="1">
    <citation type="submission" date="2024-02" db="EMBL/GenBank/DDBJ databases">
        <title>Bacteria isolated from the canopy kelp, Nereocystis luetkeana.</title>
        <authorList>
            <person name="Pfister C.A."/>
            <person name="Younker I.T."/>
            <person name="Light S.H."/>
        </authorList>
    </citation>
    <scope>NUCLEOTIDE SEQUENCE</scope>
    <source>
        <strain evidence="1">TN.2.01</strain>
    </source>
</reference>
<protein>
    <submittedName>
        <fullName evidence="1">Uncharacterized protein</fullName>
    </submittedName>
</protein>
<dbReference type="Proteomes" id="UP001374952">
    <property type="component" value="Unassembled WGS sequence"/>
</dbReference>
<evidence type="ECO:0000313" key="2">
    <source>
        <dbReference type="Proteomes" id="UP001374952"/>
    </source>
</evidence>
<accession>A0ACC6R9C3</accession>
<organism evidence="1 2">
    <name type="scientific">Pseudoalteromonas undina</name>
    <dbReference type="NCBI Taxonomy" id="43660"/>
    <lineage>
        <taxon>Bacteria</taxon>
        <taxon>Pseudomonadati</taxon>
        <taxon>Pseudomonadota</taxon>
        <taxon>Gammaproteobacteria</taxon>
        <taxon>Alteromonadales</taxon>
        <taxon>Pseudoalteromonadaceae</taxon>
        <taxon>Pseudoalteromonas</taxon>
    </lineage>
</organism>
<evidence type="ECO:0000313" key="1">
    <source>
        <dbReference type="EMBL" id="MEL0606257.1"/>
    </source>
</evidence>
<sequence length="115" mass="13170">MDLAPILTYLFLTFLFSFFVSSFLLSRMTIKYINIQMEKGGVYPPSWDRGIGASASFYVFAMLFSKYRIKKKLFDARFVAKHARPIDRAIAAAHFISVTGMIVCLCIITLFKSLY</sequence>
<dbReference type="EMBL" id="JBAKAX010000033">
    <property type="protein sequence ID" value="MEL0606257.1"/>
    <property type="molecule type" value="Genomic_DNA"/>
</dbReference>
<proteinExistence type="predicted"/>
<keyword evidence="2" id="KW-1185">Reference proteome</keyword>